<dbReference type="PaxDb" id="3880-AES72175"/>
<dbReference type="Gene3D" id="3.40.50.1820">
    <property type="entry name" value="alpha/beta hydrolase"/>
    <property type="match status" value="1"/>
</dbReference>
<evidence type="ECO:0000256" key="2">
    <source>
        <dbReference type="SAM" id="Phobius"/>
    </source>
</evidence>
<evidence type="ECO:0000256" key="1">
    <source>
        <dbReference type="ARBA" id="ARBA00022801"/>
    </source>
</evidence>
<dbReference type="InterPro" id="IPR002921">
    <property type="entry name" value="Fungal_lipase-type"/>
</dbReference>
<dbReference type="GO" id="GO:0006629">
    <property type="term" value="P:lipid metabolic process"/>
    <property type="evidence" value="ECO:0007669"/>
    <property type="project" value="InterPro"/>
</dbReference>
<evidence type="ECO:0000259" key="3">
    <source>
        <dbReference type="Pfam" id="PF01764"/>
    </source>
</evidence>
<keyword evidence="2" id="KW-1133">Transmembrane helix</keyword>
<dbReference type="PANTHER" id="PTHR46086:SF17">
    <property type="entry name" value="ALPHA_BETA-HYDROLASES SUPERFAMILY PROTEIN"/>
    <property type="match status" value="1"/>
</dbReference>
<dbReference type="HOGENOM" id="CLU_032957_2_0_1"/>
<dbReference type="EMBL" id="CM001219">
    <property type="protein sequence ID" value="AES72175.1"/>
    <property type="molecule type" value="Genomic_DNA"/>
</dbReference>
<proteinExistence type="predicted"/>
<protein>
    <submittedName>
        <fullName evidence="4">Triacylglycerol lipase-like protein</fullName>
    </submittedName>
</protein>
<keyword evidence="6" id="KW-1185">Reference proteome</keyword>
<keyword evidence="1" id="KW-0378">Hydrolase</keyword>
<feature type="transmembrane region" description="Helical" evidence="2">
    <location>
        <begin position="55"/>
        <end position="74"/>
    </location>
</feature>
<dbReference type="EnsemblPlants" id="AES72175">
    <property type="protein sequence ID" value="AES72175"/>
    <property type="gene ID" value="MTR_3g086880"/>
</dbReference>
<dbReference type="GO" id="GO:0004806">
    <property type="term" value="F:triacylglycerol lipase activity"/>
    <property type="evidence" value="ECO:0007669"/>
    <property type="project" value="InterPro"/>
</dbReference>
<accession>G7J382</accession>
<dbReference type="SUPFAM" id="SSF53474">
    <property type="entry name" value="alpha/beta-Hydrolases"/>
    <property type="match status" value="1"/>
</dbReference>
<reference evidence="4 6" key="2">
    <citation type="journal article" date="2014" name="BMC Genomics">
        <title>An improved genome release (version Mt4.0) for the model legume Medicago truncatula.</title>
        <authorList>
            <person name="Tang H."/>
            <person name="Krishnakumar V."/>
            <person name="Bidwell S."/>
            <person name="Rosen B."/>
            <person name="Chan A."/>
            <person name="Zhou S."/>
            <person name="Gentzbittel L."/>
            <person name="Childs K.L."/>
            <person name="Yandell M."/>
            <person name="Gundlach H."/>
            <person name="Mayer K.F."/>
            <person name="Schwartz D.C."/>
            <person name="Town C.D."/>
        </authorList>
    </citation>
    <scope>GENOME REANNOTATION</scope>
    <source>
        <strain evidence="5 6">cv. Jemalong A17</strain>
    </source>
</reference>
<feature type="domain" description="Fungal lipase-type" evidence="3">
    <location>
        <begin position="202"/>
        <end position="306"/>
    </location>
</feature>
<organism evidence="4 6">
    <name type="scientific">Medicago truncatula</name>
    <name type="common">Barrel medic</name>
    <name type="synonym">Medicago tribuloides</name>
    <dbReference type="NCBI Taxonomy" id="3880"/>
    <lineage>
        <taxon>Eukaryota</taxon>
        <taxon>Viridiplantae</taxon>
        <taxon>Streptophyta</taxon>
        <taxon>Embryophyta</taxon>
        <taxon>Tracheophyta</taxon>
        <taxon>Spermatophyta</taxon>
        <taxon>Magnoliopsida</taxon>
        <taxon>eudicotyledons</taxon>
        <taxon>Gunneridae</taxon>
        <taxon>Pentapetalae</taxon>
        <taxon>rosids</taxon>
        <taxon>fabids</taxon>
        <taxon>Fabales</taxon>
        <taxon>Fabaceae</taxon>
        <taxon>Papilionoideae</taxon>
        <taxon>50 kb inversion clade</taxon>
        <taxon>NPAAA clade</taxon>
        <taxon>Hologalegina</taxon>
        <taxon>IRL clade</taxon>
        <taxon>Trifolieae</taxon>
        <taxon>Medicago</taxon>
    </lineage>
</organism>
<dbReference type="InterPro" id="IPR044819">
    <property type="entry name" value="OBL-like"/>
</dbReference>
<dbReference type="InterPro" id="IPR029058">
    <property type="entry name" value="AB_hydrolase_fold"/>
</dbReference>
<name>G7J382_MEDTR</name>
<dbReference type="PANTHER" id="PTHR46086">
    <property type="entry name" value="ALPHA/BETA-HYDROLASES SUPERFAMILY PROTEIN"/>
    <property type="match status" value="1"/>
</dbReference>
<reference evidence="5" key="3">
    <citation type="submission" date="2015-04" db="UniProtKB">
        <authorList>
            <consortium name="EnsemblPlants"/>
        </authorList>
    </citation>
    <scope>IDENTIFICATION</scope>
    <source>
        <strain evidence="5">cv. Jemalong A17</strain>
    </source>
</reference>
<keyword evidence="2" id="KW-0812">Transmembrane</keyword>
<feature type="transmembrane region" description="Helical" evidence="2">
    <location>
        <begin position="283"/>
        <end position="304"/>
    </location>
</feature>
<evidence type="ECO:0000313" key="5">
    <source>
        <dbReference type="EnsemblPlants" id="AES72175"/>
    </source>
</evidence>
<dbReference type="OMA" id="IVEPRFY"/>
<sequence length="446" mass="51939">MDRSSDKFAATGFLFLNPKNIGFFELFRVYIFGTNLHTANFVECHEVLERKLLHLFAYPLKYLGFIVELFLNLASCNYNIFKIILNFLQGCYLIHYFLHVDVYIKWIQINSADFVSIIGHMDKRVELDKSIKGEDPKYNVALSMMASKVSYENEAFIRDTVENRWKMEVVACGDYWNDYQGKATTEAFILLDKSDNQDTYILTFRGTELFDGEQWAGDFDISWLELPGLGKTHAGFMEALGLQRSNMGWPKQIETNHSHTLEAYYFIRDLLKTHLKRNDKAKFLLTGHSLGGALAILFPAILMLHEESFLLERLQGKNLKDNGIKFYRIVYSYDIIPRFPPDLKDTVFKHFGTCLYFDRNYNGKKVQEEPNKNYFSLSTIIPMSVNAFWELIRSFTMVYRYGSEYQEGWVLRAFRLVGLIFPGVPNHLPQDYVNLTRLGSVFSKID</sequence>
<evidence type="ECO:0000313" key="4">
    <source>
        <dbReference type="EMBL" id="AES72175.1"/>
    </source>
</evidence>
<dbReference type="AlphaFoldDB" id="G7J382"/>
<dbReference type="eggNOG" id="KOG4569">
    <property type="taxonomic scope" value="Eukaryota"/>
</dbReference>
<dbReference type="Pfam" id="PF01764">
    <property type="entry name" value="Lipase_3"/>
    <property type="match status" value="1"/>
</dbReference>
<evidence type="ECO:0000313" key="6">
    <source>
        <dbReference type="Proteomes" id="UP000002051"/>
    </source>
</evidence>
<gene>
    <name evidence="4" type="ordered locus">MTR_3g086880</name>
</gene>
<dbReference type="CDD" id="cd00519">
    <property type="entry name" value="Lipase_3"/>
    <property type="match status" value="1"/>
</dbReference>
<reference evidence="4 6" key="1">
    <citation type="journal article" date="2011" name="Nature">
        <title>The Medicago genome provides insight into the evolution of rhizobial symbioses.</title>
        <authorList>
            <person name="Young N.D."/>
            <person name="Debelle F."/>
            <person name="Oldroyd G.E."/>
            <person name="Geurts R."/>
            <person name="Cannon S.B."/>
            <person name="Udvardi M.K."/>
            <person name="Benedito V.A."/>
            <person name="Mayer K.F."/>
            <person name="Gouzy J."/>
            <person name="Schoof H."/>
            <person name="Van de Peer Y."/>
            <person name="Proost S."/>
            <person name="Cook D.R."/>
            <person name="Meyers B.C."/>
            <person name="Spannagl M."/>
            <person name="Cheung F."/>
            <person name="De Mita S."/>
            <person name="Krishnakumar V."/>
            <person name="Gundlach H."/>
            <person name="Zhou S."/>
            <person name="Mudge J."/>
            <person name="Bharti A.K."/>
            <person name="Murray J.D."/>
            <person name="Naoumkina M.A."/>
            <person name="Rosen B."/>
            <person name="Silverstein K.A."/>
            <person name="Tang H."/>
            <person name="Rombauts S."/>
            <person name="Zhao P.X."/>
            <person name="Zhou P."/>
            <person name="Barbe V."/>
            <person name="Bardou P."/>
            <person name="Bechner M."/>
            <person name="Bellec A."/>
            <person name="Berger A."/>
            <person name="Berges H."/>
            <person name="Bidwell S."/>
            <person name="Bisseling T."/>
            <person name="Choisne N."/>
            <person name="Couloux A."/>
            <person name="Denny R."/>
            <person name="Deshpande S."/>
            <person name="Dai X."/>
            <person name="Doyle J.J."/>
            <person name="Dudez A.M."/>
            <person name="Farmer A.D."/>
            <person name="Fouteau S."/>
            <person name="Franken C."/>
            <person name="Gibelin C."/>
            <person name="Gish J."/>
            <person name="Goldstein S."/>
            <person name="Gonzalez A.J."/>
            <person name="Green P.J."/>
            <person name="Hallab A."/>
            <person name="Hartog M."/>
            <person name="Hua A."/>
            <person name="Humphray S.J."/>
            <person name="Jeong D.H."/>
            <person name="Jing Y."/>
            <person name="Jocker A."/>
            <person name="Kenton S.M."/>
            <person name="Kim D.J."/>
            <person name="Klee K."/>
            <person name="Lai H."/>
            <person name="Lang C."/>
            <person name="Lin S."/>
            <person name="Macmil S.L."/>
            <person name="Magdelenat G."/>
            <person name="Matthews L."/>
            <person name="McCorrison J."/>
            <person name="Monaghan E.L."/>
            <person name="Mun J.H."/>
            <person name="Najar F.Z."/>
            <person name="Nicholson C."/>
            <person name="Noirot C."/>
            <person name="O'Bleness M."/>
            <person name="Paule C.R."/>
            <person name="Poulain J."/>
            <person name="Prion F."/>
            <person name="Qin B."/>
            <person name="Qu C."/>
            <person name="Retzel E.F."/>
            <person name="Riddle C."/>
            <person name="Sallet E."/>
            <person name="Samain S."/>
            <person name="Samson N."/>
            <person name="Sanders I."/>
            <person name="Saurat O."/>
            <person name="Scarpelli C."/>
            <person name="Schiex T."/>
            <person name="Segurens B."/>
            <person name="Severin A.J."/>
            <person name="Sherrier D.J."/>
            <person name="Shi R."/>
            <person name="Sims S."/>
            <person name="Singer S.R."/>
            <person name="Sinharoy S."/>
            <person name="Sterck L."/>
            <person name="Viollet A."/>
            <person name="Wang B.B."/>
            <person name="Wang K."/>
            <person name="Wang M."/>
            <person name="Wang X."/>
            <person name="Warfsmann J."/>
            <person name="Weissenbach J."/>
            <person name="White D.D."/>
            <person name="White J.D."/>
            <person name="Wiley G.B."/>
            <person name="Wincker P."/>
            <person name="Xing Y."/>
            <person name="Yang L."/>
            <person name="Yao Z."/>
            <person name="Ying F."/>
            <person name="Zhai J."/>
            <person name="Zhou L."/>
            <person name="Zuber A."/>
            <person name="Denarie J."/>
            <person name="Dixon R.A."/>
            <person name="May G.D."/>
            <person name="Schwartz D.C."/>
            <person name="Rogers J."/>
            <person name="Quetier F."/>
            <person name="Town C.D."/>
            <person name="Roe B.A."/>
        </authorList>
    </citation>
    <scope>NUCLEOTIDE SEQUENCE [LARGE SCALE GENOMIC DNA]</scope>
    <source>
        <strain evidence="4">A17</strain>
        <strain evidence="5 6">cv. Jemalong A17</strain>
    </source>
</reference>
<dbReference type="Proteomes" id="UP000002051">
    <property type="component" value="Chromosome 3"/>
</dbReference>
<keyword evidence="2" id="KW-0472">Membrane</keyword>